<dbReference type="InParanoid" id="A0A401GNA2"/>
<evidence type="ECO:0000313" key="1">
    <source>
        <dbReference type="EMBL" id="GBE83693.1"/>
    </source>
</evidence>
<dbReference type="GeneID" id="38780610"/>
<proteinExistence type="predicted"/>
<dbReference type="AlphaFoldDB" id="A0A401GNA2"/>
<dbReference type="OrthoDB" id="10616283at2759"/>
<keyword evidence="2" id="KW-1185">Reference proteome</keyword>
<dbReference type="RefSeq" id="XP_027614606.1">
    <property type="nucleotide sequence ID" value="XM_027758805.1"/>
</dbReference>
<accession>A0A401GNA2</accession>
<comment type="caution">
    <text evidence="1">The sequence shown here is derived from an EMBL/GenBank/DDBJ whole genome shotgun (WGS) entry which is preliminary data.</text>
</comment>
<name>A0A401GNA2_9APHY</name>
<gene>
    <name evidence="1" type="ORF">SCP_0507490</name>
</gene>
<dbReference type="Proteomes" id="UP000287166">
    <property type="component" value="Unassembled WGS sequence"/>
</dbReference>
<reference evidence="1 2" key="1">
    <citation type="journal article" date="2018" name="Sci. Rep.">
        <title>Genome sequence of the cauliflower mushroom Sparassis crispa (Hanabiratake) and its association with beneficial usage.</title>
        <authorList>
            <person name="Kiyama R."/>
            <person name="Furutani Y."/>
            <person name="Kawaguchi K."/>
            <person name="Nakanishi T."/>
        </authorList>
    </citation>
    <scope>NUCLEOTIDE SEQUENCE [LARGE SCALE GENOMIC DNA]</scope>
</reference>
<dbReference type="EMBL" id="BFAD01000005">
    <property type="protein sequence ID" value="GBE83693.1"/>
    <property type="molecule type" value="Genomic_DNA"/>
</dbReference>
<protein>
    <submittedName>
        <fullName evidence="1">Uncharacterized protein</fullName>
    </submittedName>
</protein>
<organism evidence="1 2">
    <name type="scientific">Sparassis crispa</name>
    <dbReference type="NCBI Taxonomy" id="139825"/>
    <lineage>
        <taxon>Eukaryota</taxon>
        <taxon>Fungi</taxon>
        <taxon>Dikarya</taxon>
        <taxon>Basidiomycota</taxon>
        <taxon>Agaricomycotina</taxon>
        <taxon>Agaricomycetes</taxon>
        <taxon>Polyporales</taxon>
        <taxon>Sparassidaceae</taxon>
        <taxon>Sparassis</taxon>
    </lineage>
</organism>
<evidence type="ECO:0000313" key="2">
    <source>
        <dbReference type="Proteomes" id="UP000287166"/>
    </source>
</evidence>
<sequence>MQDIRLFNHTEPLQVTFSAYPDIMSPCIHDDPHVDSERAHNDTSPACLPIELQLDIIEQRILDGPDAAHQISQVCQLFRHIALPFFVRTLSPVEQARQLVSLPEHLLPYVQNVWMEDGRKSAYPLLSTSWIWESVPNLAIRTSSLYARMRLDPMRPILCTKLTLLPSDENHYRGLQIAISHCFLTQPFYLTNLTHLQWCATRHTPALPRLLLAAPCLTHVALPFRPSLPYATHIVLRSALVLVPKKQLMVVIVLELSLLMARGLGGLIAEVENCRKLDERLYLAPGAVECDHMRKEWEQLIDGGEDVWQRAARLRKAVLAGDVEQLRREYPFSQENTA</sequence>